<keyword evidence="4" id="KW-0274">FAD</keyword>
<dbReference type="InterPro" id="IPR012951">
    <property type="entry name" value="BBE"/>
</dbReference>
<evidence type="ECO:0000256" key="5">
    <source>
        <dbReference type="ARBA" id="ARBA00023002"/>
    </source>
</evidence>
<evidence type="ECO:0000256" key="1">
    <source>
        <dbReference type="ARBA" id="ARBA00001974"/>
    </source>
</evidence>
<dbReference type="InterPro" id="IPR016167">
    <property type="entry name" value="FAD-bd_PCMH_sub1"/>
</dbReference>
<proteinExistence type="inferred from homology"/>
<dbReference type="Pfam" id="PF08031">
    <property type="entry name" value="BBE"/>
    <property type="match status" value="1"/>
</dbReference>
<keyword evidence="3" id="KW-0285">Flavoprotein</keyword>
<dbReference type="InterPro" id="IPR016169">
    <property type="entry name" value="FAD-bd_PCMH_sub2"/>
</dbReference>
<dbReference type="PANTHER" id="PTHR42973:SF39">
    <property type="entry name" value="FAD-BINDING PCMH-TYPE DOMAIN-CONTAINING PROTEIN"/>
    <property type="match status" value="1"/>
</dbReference>
<evidence type="ECO:0000256" key="3">
    <source>
        <dbReference type="ARBA" id="ARBA00022630"/>
    </source>
</evidence>
<comment type="cofactor">
    <cofactor evidence="1">
        <name>FAD</name>
        <dbReference type="ChEBI" id="CHEBI:57692"/>
    </cofactor>
</comment>
<protein>
    <recommendedName>
        <fullName evidence="7">FAD-binding PCMH-type domain-containing protein</fullName>
    </recommendedName>
</protein>
<accession>A0AAD6V6F7</accession>
<dbReference type="GO" id="GO:0016491">
    <property type="term" value="F:oxidoreductase activity"/>
    <property type="evidence" value="ECO:0007669"/>
    <property type="project" value="UniProtKB-KW"/>
</dbReference>
<dbReference type="GO" id="GO:0071949">
    <property type="term" value="F:FAD binding"/>
    <property type="evidence" value="ECO:0007669"/>
    <property type="project" value="InterPro"/>
</dbReference>
<feature type="compositionally biased region" description="Low complexity" evidence="6">
    <location>
        <begin position="199"/>
        <end position="233"/>
    </location>
</feature>
<dbReference type="EMBL" id="JARJCW010000072">
    <property type="protein sequence ID" value="KAJ7198501.1"/>
    <property type="molecule type" value="Genomic_DNA"/>
</dbReference>
<evidence type="ECO:0000313" key="9">
    <source>
        <dbReference type="Proteomes" id="UP001219525"/>
    </source>
</evidence>
<organism evidence="8 9">
    <name type="scientific">Mycena pura</name>
    <dbReference type="NCBI Taxonomy" id="153505"/>
    <lineage>
        <taxon>Eukaryota</taxon>
        <taxon>Fungi</taxon>
        <taxon>Dikarya</taxon>
        <taxon>Basidiomycota</taxon>
        <taxon>Agaricomycotina</taxon>
        <taxon>Agaricomycetes</taxon>
        <taxon>Agaricomycetidae</taxon>
        <taxon>Agaricales</taxon>
        <taxon>Marasmiineae</taxon>
        <taxon>Mycenaceae</taxon>
        <taxon>Mycena</taxon>
    </lineage>
</organism>
<keyword evidence="5" id="KW-0560">Oxidoreductase</keyword>
<evidence type="ECO:0000256" key="2">
    <source>
        <dbReference type="ARBA" id="ARBA00005466"/>
    </source>
</evidence>
<dbReference type="PROSITE" id="PS51387">
    <property type="entry name" value="FAD_PCMH"/>
    <property type="match status" value="1"/>
</dbReference>
<name>A0AAD6V6F7_9AGAR</name>
<comment type="similarity">
    <text evidence="2">Belongs to the oxygen-dependent FAD-linked oxidoreductase family.</text>
</comment>
<feature type="region of interest" description="Disordered" evidence="6">
    <location>
        <begin position="173"/>
        <end position="279"/>
    </location>
</feature>
<feature type="domain" description="FAD-binding PCMH-type" evidence="7">
    <location>
        <begin position="223"/>
        <end position="418"/>
    </location>
</feature>
<dbReference type="InterPro" id="IPR016166">
    <property type="entry name" value="FAD-bd_PCMH"/>
</dbReference>
<dbReference type="Gene3D" id="3.30.43.10">
    <property type="entry name" value="Uridine Diphospho-n-acetylenolpyruvylglucosamine Reductase, domain 2"/>
    <property type="match status" value="1"/>
</dbReference>
<sequence>MPEPVPDSVLPKALYEELGAAIRGQVHLRGESEFIEYSSIFNGNVVCVAKAVVCPLDAEDVSKYLLLVCRFHPRLASVKAGGYGTGGWAIGGDIIIDLSKFVDIDIEAPLQDGGFTSLRAQDAANKVSDGPSGKRRREEDFALRFYDSASEAVAGFLRGPYQPSWDLPQTVRRRTEDQAPQPPPRSTSVDSGESDSNSDDSSQVNVSTRRSTSASTAATSPGQSPAPSSGSRPLVGGDPFGYLDDTNTRAPPAPPTILQSVSASRGGPDPWGPRSGPLITNSSLPPVPLNLASQAQPIYPHAYVTFGAGMRQKEVDRFTAKHQLEARSLAGPNVTIPYHIPFSAHPVGSGVMLLGGFGFLSRLHGLSIDSLVEVEMVLADGRIVIVNKDEHPDLWWGLRGAGPALGVVTRYKAKAFPVPVVFAGNLLYRFHRATAPSLIKHFRDCVKGAPRELYANVLLTAGPEGRDSLIVVQMCFIGPREKGLEYLLALSSWDGERCLLNEVNEKSFLHQQDSVAQVLRGKPGRQWFIRSALITSLPDEVINQTVLQFADTPVGCTWLFELAGGAIVDHEDNCVPKSQREASFTIAALHQWEMTIDDDRCIDSAEEWIRDSLKSVQSGGPFPSFLGRHEPAERVIKCYGGNWGRLCDVKKKYDPHNFFRHSLWPLSANMEPVDPRTHEPPTPPHLKYGH</sequence>
<dbReference type="InterPro" id="IPR036318">
    <property type="entry name" value="FAD-bd_PCMH-like_sf"/>
</dbReference>
<evidence type="ECO:0000259" key="7">
    <source>
        <dbReference type="PROSITE" id="PS51387"/>
    </source>
</evidence>
<comment type="caution">
    <text evidence="8">The sequence shown here is derived from an EMBL/GenBank/DDBJ whole genome shotgun (WGS) entry which is preliminary data.</text>
</comment>
<dbReference type="InterPro" id="IPR050416">
    <property type="entry name" value="FAD-linked_Oxidoreductase"/>
</dbReference>
<dbReference type="Gene3D" id="3.30.465.10">
    <property type="match status" value="1"/>
</dbReference>
<dbReference type="PANTHER" id="PTHR42973">
    <property type="entry name" value="BINDING OXIDOREDUCTASE, PUTATIVE (AFU_ORTHOLOGUE AFUA_1G17690)-RELATED"/>
    <property type="match status" value="1"/>
</dbReference>
<reference evidence="8" key="1">
    <citation type="submission" date="2023-03" db="EMBL/GenBank/DDBJ databases">
        <title>Massive genome expansion in bonnet fungi (Mycena s.s.) driven by repeated elements and novel gene families across ecological guilds.</title>
        <authorList>
            <consortium name="Lawrence Berkeley National Laboratory"/>
            <person name="Harder C.B."/>
            <person name="Miyauchi S."/>
            <person name="Viragh M."/>
            <person name="Kuo A."/>
            <person name="Thoen E."/>
            <person name="Andreopoulos B."/>
            <person name="Lu D."/>
            <person name="Skrede I."/>
            <person name="Drula E."/>
            <person name="Henrissat B."/>
            <person name="Morin E."/>
            <person name="Kohler A."/>
            <person name="Barry K."/>
            <person name="LaButti K."/>
            <person name="Morin E."/>
            <person name="Salamov A."/>
            <person name="Lipzen A."/>
            <person name="Mereny Z."/>
            <person name="Hegedus B."/>
            <person name="Baldrian P."/>
            <person name="Stursova M."/>
            <person name="Weitz H."/>
            <person name="Taylor A."/>
            <person name="Grigoriev I.V."/>
            <person name="Nagy L.G."/>
            <person name="Martin F."/>
            <person name="Kauserud H."/>
        </authorList>
    </citation>
    <scope>NUCLEOTIDE SEQUENCE</scope>
    <source>
        <strain evidence="8">9144</strain>
    </source>
</reference>
<dbReference type="Proteomes" id="UP001219525">
    <property type="component" value="Unassembled WGS sequence"/>
</dbReference>
<feature type="region of interest" description="Disordered" evidence="6">
    <location>
        <begin position="670"/>
        <end position="690"/>
    </location>
</feature>
<evidence type="ECO:0000313" key="8">
    <source>
        <dbReference type="EMBL" id="KAJ7198501.1"/>
    </source>
</evidence>
<dbReference type="AlphaFoldDB" id="A0AAD6V6F7"/>
<dbReference type="SUPFAM" id="SSF56176">
    <property type="entry name" value="FAD-binding/transporter-associated domain-like"/>
    <property type="match status" value="2"/>
</dbReference>
<keyword evidence="9" id="KW-1185">Reference proteome</keyword>
<evidence type="ECO:0000256" key="6">
    <source>
        <dbReference type="SAM" id="MobiDB-lite"/>
    </source>
</evidence>
<gene>
    <name evidence="8" type="ORF">GGX14DRAFT_665759</name>
</gene>
<dbReference type="Gene3D" id="3.40.462.20">
    <property type="match status" value="1"/>
</dbReference>
<evidence type="ECO:0000256" key="4">
    <source>
        <dbReference type="ARBA" id="ARBA00022827"/>
    </source>
</evidence>